<protein>
    <submittedName>
        <fullName evidence="2">NTF2 domain-containing protein</fullName>
    </submittedName>
</protein>
<proteinExistence type="predicted"/>
<dbReference type="STRING" id="56107.Cylst_3409"/>
<dbReference type="Pfam" id="PF12680">
    <property type="entry name" value="SnoaL_2"/>
    <property type="match status" value="1"/>
</dbReference>
<dbReference type="Gene3D" id="3.10.450.50">
    <property type="match status" value="1"/>
</dbReference>
<dbReference type="RefSeq" id="WP_015208807.1">
    <property type="nucleotide sequence ID" value="NC_019757.1"/>
</dbReference>
<dbReference type="Proteomes" id="UP000010475">
    <property type="component" value="Chromosome"/>
</dbReference>
<name>K9X0H9_9NOST</name>
<dbReference type="InterPro" id="IPR037401">
    <property type="entry name" value="SnoaL-like"/>
</dbReference>
<dbReference type="InterPro" id="IPR032710">
    <property type="entry name" value="NTF2-like_dom_sf"/>
</dbReference>
<keyword evidence="3" id="KW-1185">Reference proteome</keyword>
<evidence type="ECO:0000313" key="3">
    <source>
        <dbReference type="Proteomes" id="UP000010475"/>
    </source>
</evidence>
<dbReference type="OrthoDB" id="465629at2"/>
<dbReference type="KEGG" id="csg:Cylst_3409"/>
<reference evidence="2 3" key="1">
    <citation type="submission" date="2012-06" db="EMBL/GenBank/DDBJ databases">
        <title>Finished chromosome of genome of Cylindrospermum stagnale PCC 7417.</title>
        <authorList>
            <consortium name="US DOE Joint Genome Institute"/>
            <person name="Gugger M."/>
            <person name="Coursin T."/>
            <person name="Rippka R."/>
            <person name="Tandeau De Marsac N."/>
            <person name="Huntemann M."/>
            <person name="Wei C.-L."/>
            <person name="Han J."/>
            <person name="Detter J.C."/>
            <person name="Han C."/>
            <person name="Tapia R."/>
            <person name="Chen A."/>
            <person name="Kyrpides N."/>
            <person name="Mavromatis K."/>
            <person name="Markowitz V."/>
            <person name="Szeto E."/>
            <person name="Ivanova N."/>
            <person name="Pagani I."/>
            <person name="Pati A."/>
            <person name="Goodwin L."/>
            <person name="Nordberg H.P."/>
            <person name="Cantor M.N."/>
            <person name="Hua S.X."/>
            <person name="Woyke T."/>
            <person name="Kerfeld C.A."/>
        </authorList>
    </citation>
    <scope>NUCLEOTIDE SEQUENCE [LARGE SCALE GENOMIC DNA]</scope>
    <source>
        <strain evidence="2 3">PCC 7417</strain>
    </source>
</reference>
<dbReference type="HOGENOM" id="CLU_137372_0_0_3"/>
<sequence length="144" mass="15765">MTATEFAPQTPPSPELQIEGIIEPSILDYFVTLNAGEFAATAALFARDGVMHPPFESGIVGTEAIAAYLQQEAQNIKADPRQAIVENLANDHLLVQVTGKVQTSWCSVNVLWLFNLNQTGQIIYTKIKLLASPQKLLALHPPRK</sequence>
<evidence type="ECO:0000259" key="1">
    <source>
        <dbReference type="Pfam" id="PF12680"/>
    </source>
</evidence>
<dbReference type="SUPFAM" id="SSF54427">
    <property type="entry name" value="NTF2-like"/>
    <property type="match status" value="1"/>
</dbReference>
<gene>
    <name evidence="2" type="ORF">Cylst_3409</name>
</gene>
<feature type="domain" description="SnoaL-like" evidence="1">
    <location>
        <begin position="28"/>
        <end position="100"/>
    </location>
</feature>
<dbReference type="eggNOG" id="COG3631">
    <property type="taxonomic scope" value="Bacteria"/>
</dbReference>
<evidence type="ECO:0000313" key="2">
    <source>
        <dbReference type="EMBL" id="AFZ25559.1"/>
    </source>
</evidence>
<organism evidence="2 3">
    <name type="scientific">Cylindrospermum stagnale PCC 7417</name>
    <dbReference type="NCBI Taxonomy" id="56107"/>
    <lineage>
        <taxon>Bacteria</taxon>
        <taxon>Bacillati</taxon>
        <taxon>Cyanobacteriota</taxon>
        <taxon>Cyanophyceae</taxon>
        <taxon>Nostocales</taxon>
        <taxon>Nostocaceae</taxon>
        <taxon>Cylindrospermum</taxon>
    </lineage>
</organism>
<dbReference type="AlphaFoldDB" id="K9X0H9"/>
<accession>K9X0H9</accession>
<dbReference type="EMBL" id="CP003642">
    <property type="protein sequence ID" value="AFZ25559.1"/>
    <property type="molecule type" value="Genomic_DNA"/>
</dbReference>
<dbReference type="PATRIC" id="fig|56107.3.peg.3746"/>